<dbReference type="GO" id="GO:0009372">
    <property type="term" value="P:quorum sensing"/>
    <property type="evidence" value="ECO:0007669"/>
    <property type="project" value="UniProtKB-KW"/>
</dbReference>
<feature type="transmembrane region" description="Helical" evidence="8">
    <location>
        <begin position="149"/>
        <end position="170"/>
    </location>
</feature>
<proteinExistence type="predicted"/>
<feature type="transmembrane region" description="Helical" evidence="8">
    <location>
        <begin position="176"/>
        <end position="195"/>
    </location>
</feature>
<dbReference type="GO" id="GO:0016020">
    <property type="term" value="C:membrane"/>
    <property type="evidence" value="ECO:0007669"/>
    <property type="project" value="InterPro"/>
</dbReference>
<dbReference type="Proteomes" id="UP000092714">
    <property type="component" value="Unassembled WGS sequence"/>
</dbReference>
<evidence type="ECO:0000313" key="10">
    <source>
        <dbReference type="Proteomes" id="UP000092714"/>
    </source>
</evidence>
<accession>A0A1B8RQP7</accession>
<dbReference type="EMBL" id="MAPZ01000017">
    <property type="protein sequence ID" value="OBY11044.1"/>
    <property type="molecule type" value="Genomic_DNA"/>
</dbReference>
<protein>
    <submittedName>
        <fullName evidence="9">Accessory regulator AgrB</fullName>
    </submittedName>
</protein>
<keyword evidence="4 8" id="KW-0812">Transmembrane</keyword>
<evidence type="ECO:0000256" key="4">
    <source>
        <dbReference type="ARBA" id="ARBA00022692"/>
    </source>
</evidence>
<evidence type="ECO:0000256" key="7">
    <source>
        <dbReference type="ARBA" id="ARBA00023136"/>
    </source>
</evidence>
<evidence type="ECO:0000256" key="2">
    <source>
        <dbReference type="ARBA" id="ARBA00022654"/>
    </source>
</evidence>
<sequence>MLGVEKLCKRLSSFISKELDLEKDKEAVVNYGIFSLIQIFMSIGLVIVFGLIFGVLIEALIASFTGSLLRKSSGGVHADSPGKCTAIGTVMCVGIGLISKKIDISISLMILIEICIFIWSYIIIFKYAPIDSLAKPIKKEEKRMKLKKASIVILTIYLIIITLNTILFHLSGEEKYIVYSLCMCFSIIWQVFSLTKSAHYLFGKN</sequence>
<dbReference type="InterPro" id="IPR006741">
    <property type="entry name" value="AgrB"/>
</dbReference>
<evidence type="ECO:0000256" key="5">
    <source>
        <dbReference type="ARBA" id="ARBA00022801"/>
    </source>
</evidence>
<evidence type="ECO:0000256" key="6">
    <source>
        <dbReference type="ARBA" id="ARBA00022989"/>
    </source>
</evidence>
<keyword evidence="2" id="KW-0673">Quorum sensing</keyword>
<dbReference type="SMART" id="SM00793">
    <property type="entry name" value="AgrB"/>
    <property type="match status" value="1"/>
</dbReference>
<keyword evidence="1" id="KW-1003">Cell membrane</keyword>
<keyword evidence="7 8" id="KW-0472">Membrane</keyword>
<dbReference type="Pfam" id="PF04647">
    <property type="entry name" value="AgrB"/>
    <property type="match status" value="1"/>
</dbReference>
<evidence type="ECO:0000256" key="3">
    <source>
        <dbReference type="ARBA" id="ARBA00022670"/>
    </source>
</evidence>
<evidence type="ECO:0000256" key="1">
    <source>
        <dbReference type="ARBA" id="ARBA00022475"/>
    </source>
</evidence>
<dbReference type="OrthoDB" id="2854767at2"/>
<evidence type="ECO:0000313" key="9">
    <source>
        <dbReference type="EMBL" id="OBY11044.1"/>
    </source>
</evidence>
<feature type="transmembrane region" description="Helical" evidence="8">
    <location>
        <begin position="31"/>
        <end position="61"/>
    </location>
</feature>
<keyword evidence="3" id="KW-0645">Protease</keyword>
<name>A0A1B8RQP7_9CLOT</name>
<dbReference type="GO" id="GO:0006508">
    <property type="term" value="P:proteolysis"/>
    <property type="evidence" value="ECO:0007669"/>
    <property type="project" value="UniProtKB-KW"/>
</dbReference>
<keyword evidence="5" id="KW-0378">Hydrolase</keyword>
<dbReference type="eggNOG" id="COG4512">
    <property type="taxonomic scope" value="Bacteria"/>
</dbReference>
<organism evidence="9 10">
    <name type="scientific">Clostridium paraputrificum</name>
    <dbReference type="NCBI Taxonomy" id="29363"/>
    <lineage>
        <taxon>Bacteria</taxon>
        <taxon>Bacillati</taxon>
        <taxon>Bacillota</taxon>
        <taxon>Clostridia</taxon>
        <taxon>Eubacteriales</taxon>
        <taxon>Clostridiaceae</taxon>
        <taxon>Clostridium</taxon>
    </lineage>
</organism>
<dbReference type="AlphaFoldDB" id="A0A1B8RQP7"/>
<gene>
    <name evidence="9" type="ORF">CP373A1_07775</name>
</gene>
<evidence type="ECO:0000256" key="8">
    <source>
        <dbReference type="SAM" id="Phobius"/>
    </source>
</evidence>
<keyword evidence="10" id="KW-1185">Reference proteome</keyword>
<dbReference type="RefSeq" id="WP_065254477.1">
    <property type="nucleotide sequence ID" value="NZ_JADNCW010000007.1"/>
</dbReference>
<reference evidence="9 10" key="1">
    <citation type="submission" date="2016-06" db="EMBL/GenBank/DDBJ databases">
        <authorList>
            <person name="Kjaerup R.B."/>
            <person name="Dalgaard T.S."/>
            <person name="Juul-Madsen H.R."/>
        </authorList>
    </citation>
    <scope>NUCLEOTIDE SEQUENCE [LARGE SCALE GENOMIC DNA]</scope>
    <source>
        <strain evidence="9 10">373-A1</strain>
    </source>
</reference>
<feature type="transmembrane region" description="Helical" evidence="8">
    <location>
        <begin position="104"/>
        <end position="128"/>
    </location>
</feature>
<keyword evidence="6 8" id="KW-1133">Transmembrane helix</keyword>
<comment type="caution">
    <text evidence="9">The sequence shown here is derived from an EMBL/GenBank/DDBJ whole genome shotgun (WGS) entry which is preliminary data.</text>
</comment>
<dbReference type="GO" id="GO:0008233">
    <property type="term" value="F:peptidase activity"/>
    <property type="evidence" value="ECO:0007669"/>
    <property type="project" value="UniProtKB-KW"/>
</dbReference>